<dbReference type="PROSITE" id="PS50011">
    <property type="entry name" value="PROTEIN_KINASE_DOM"/>
    <property type="match status" value="1"/>
</dbReference>
<dbReference type="InterPro" id="IPR030616">
    <property type="entry name" value="Aur-like"/>
</dbReference>
<keyword evidence="3 7" id="KW-0547">Nucleotide-binding</keyword>
<dbReference type="GO" id="GO:0005524">
    <property type="term" value="F:ATP binding"/>
    <property type="evidence" value="ECO:0007669"/>
    <property type="project" value="UniProtKB-UniRule"/>
</dbReference>
<evidence type="ECO:0000256" key="2">
    <source>
        <dbReference type="ARBA" id="ARBA00022679"/>
    </source>
</evidence>
<evidence type="ECO:0000256" key="4">
    <source>
        <dbReference type="ARBA" id="ARBA00022777"/>
    </source>
</evidence>
<organism evidence="12">
    <name type="scientific">Pyrodinium bahamense</name>
    <dbReference type="NCBI Taxonomy" id="73915"/>
    <lineage>
        <taxon>Eukaryota</taxon>
        <taxon>Sar</taxon>
        <taxon>Alveolata</taxon>
        <taxon>Dinophyceae</taxon>
        <taxon>Gonyaulacales</taxon>
        <taxon>Pyrocystaceae</taxon>
        <taxon>Pyrodinium</taxon>
    </lineage>
</organism>
<feature type="region of interest" description="Disordered" evidence="10">
    <location>
        <begin position="428"/>
        <end position="604"/>
    </location>
</feature>
<dbReference type="PROSITE" id="PS00107">
    <property type="entry name" value="PROTEIN_KINASE_ATP"/>
    <property type="match status" value="1"/>
</dbReference>
<evidence type="ECO:0000256" key="6">
    <source>
        <dbReference type="PIRSR" id="PIRSR630616-1"/>
    </source>
</evidence>
<feature type="region of interest" description="Disordered" evidence="10">
    <location>
        <begin position="679"/>
        <end position="706"/>
    </location>
</feature>
<dbReference type="GO" id="GO:0004674">
    <property type="term" value="F:protein serine/threonine kinase activity"/>
    <property type="evidence" value="ECO:0007669"/>
    <property type="project" value="UniProtKB-KW"/>
</dbReference>
<dbReference type="InterPro" id="IPR017441">
    <property type="entry name" value="Protein_kinase_ATP_BS"/>
</dbReference>
<feature type="compositionally biased region" description="Low complexity" evidence="10">
    <location>
        <begin position="558"/>
        <end position="570"/>
    </location>
</feature>
<evidence type="ECO:0000256" key="3">
    <source>
        <dbReference type="ARBA" id="ARBA00022741"/>
    </source>
</evidence>
<feature type="binding site" evidence="7 9">
    <location>
        <position position="148"/>
    </location>
    <ligand>
        <name>ATP</name>
        <dbReference type="ChEBI" id="CHEBI:30616"/>
    </ligand>
</feature>
<accession>A0A7S0AMT4</accession>
<dbReference type="SUPFAM" id="SSF56112">
    <property type="entry name" value="Protein kinase-like (PK-like)"/>
    <property type="match status" value="1"/>
</dbReference>
<reference evidence="12" key="1">
    <citation type="submission" date="2021-01" db="EMBL/GenBank/DDBJ databases">
        <authorList>
            <person name="Corre E."/>
            <person name="Pelletier E."/>
            <person name="Niang G."/>
            <person name="Scheremetjew M."/>
            <person name="Finn R."/>
            <person name="Kale V."/>
            <person name="Holt S."/>
            <person name="Cochrane G."/>
            <person name="Meng A."/>
            <person name="Brown T."/>
            <person name="Cohen L."/>
        </authorList>
    </citation>
    <scope>NUCLEOTIDE SEQUENCE</scope>
    <source>
        <strain evidence="12">Pbaha01</strain>
    </source>
</reference>
<evidence type="ECO:0000313" key="12">
    <source>
        <dbReference type="EMBL" id="CAD8368001.1"/>
    </source>
</evidence>
<name>A0A7S0AMT4_9DINO</name>
<evidence type="ECO:0000256" key="5">
    <source>
        <dbReference type="ARBA" id="ARBA00022840"/>
    </source>
</evidence>
<gene>
    <name evidence="12" type="ORF">PBAH0796_LOCUS18657</name>
</gene>
<dbReference type="Gene3D" id="1.10.510.10">
    <property type="entry name" value="Transferase(Phosphotransferase) domain 1"/>
    <property type="match status" value="1"/>
</dbReference>
<feature type="region of interest" description="Disordered" evidence="10">
    <location>
        <begin position="761"/>
        <end position="786"/>
    </location>
</feature>
<dbReference type="AlphaFoldDB" id="A0A7S0AMT4"/>
<keyword evidence="1" id="KW-0723">Serine/threonine-protein kinase</keyword>
<keyword evidence="4" id="KW-0418">Kinase</keyword>
<dbReference type="InterPro" id="IPR011009">
    <property type="entry name" value="Kinase-like_dom_sf"/>
</dbReference>
<dbReference type="InterPro" id="IPR000719">
    <property type="entry name" value="Prot_kinase_dom"/>
</dbReference>
<evidence type="ECO:0000256" key="1">
    <source>
        <dbReference type="ARBA" id="ARBA00022527"/>
    </source>
</evidence>
<evidence type="ECO:0000256" key="8">
    <source>
        <dbReference type="PIRSR" id="PIRSR630616-3"/>
    </source>
</evidence>
<feature type="compositionally biased region" description="Basic and acidic residues" evidence="10">
    <location>
        <begin position="433"/>
        <end position="446"/>
    </location>
</feature>
<feature type="region of interest" description="Disordered" evidence="10">
    <location>
        <begin position="817"/>
        <end position="891"/>
    </location>
</feature>
<evidence type="ECO:0000256" key="9">
    <source>
        <dbReference type="PROSITE-ProRule" id="PRU10141"/>
    </source>
</evidence>
<feature type="compositionally biased region" description="Polar residues" evidence="10">
    <location>
        <begin position="477"/>
        <end position="500"/>
    </location>
</feature>
<protein>
    <recommendedName>
        <fullName evidence="11">Protein kinase domain-containing protein</fullName>
    </recommendedName>
</protein>
<dbReference type="SMART" id="SM00220">
    <property type="entry name" value="S_TKc"/>
    <property type="match status" value="1"/>
</dbReference>
<dbReference type="PANTHER" id="PTHR24350">
    <property type="entry name" value="SERINE/THREONINE-PROTEIN KINASE IAL-RELATED"/>
    <property type="match status" value="1"/>
</dbReference>
<feature type="compositionally biased region" description="Polar residues" evidence="10">
    <location>
        <begin position="826"/>
        <end position="840"/>
    </location>
</feature>
<sequence length="891" mass="97631">MLVSVVQTAAPLRYTAAAQAAATTVQCPTQRWCYRPASPTIRAPAAQVLRPRRATVATASPEATTAWEALPEGPPLGTRRCRQVEALQRLPQRLEPELDFGARMPAPLPSIWRDKYELSPDTPALGGGAFAEVFKVRHRHTYECFAVKVMHRPNFALRGIEKQIEAEIQAMRMAADAAQDGRMEGHIVQLLDVAEEYDYVFLLLELCEEGDLLRKLHAEPLQRFHEDAGAMWARQLLLGLKTLHRLGFLHRDIKPDNLLCTEGSILKIADFGWCSLLEEAPTCLAGTFQYMAPEVLRNKPQTEAVDVWSAGVTLHQMLVGKPLLTTYLGPGATQLTDCDPHRATAVKQRRLLAEIAATCPPSYDRRPPHLSPLCWDFLRQLLIPEAEQRMTVEVALRHPWLMKAEAHGNTTQVATVTAPWSEPLVTARRRPCERREERQAAVEEPHIAACPEVASREEPEETGRDRLERSMEVPRSPQCSRTQDPRSPSTGRGSVNSIDNVPTPLKPRSWDPHRNMAYTPPMENNSTPEVSPERKARLLMSSDRVSTYNVSPKDILDRTLPSRSPLSRLSPPAPPPRTLDRRLGGSVVSRPSPASGPNESPVTLRCQPRIDQHAANVLLRKLHSCNEQLRQIQSAMLHPDHRFQDTTPQAGMGDAQSCCVLRTSGSACLSASASGSACLSASGSQSEERRRAPRHSILRGTSTERGESMHVLDASVAHDLEPILGGFDVLTATAPPHLGASTPGVLAPIRVLDASSRTSVEGVTSARGRENVLPSNPVALSTATPSTPWKGKPVVQNGVVCYAAAPRYAAIASPLKARHAAPPPSSSRITQAAQPQQSQHILLRVPSPGAPQVSSQATVWTQPMGSSHLRSGITRRRASAPSQWVQACEQR</sequence>
<feature type="binding site" evidence="7">
    <location>
        <position position="270"/>
    </location>
    <ligand>
        <name>ATP</name>
        <dbReference type="ChEBI" id="CHEBI:30616"/>
    </ligand>
</feature>
<evidence type="ECO:0000259" key="11">
    <source>
        <dbReference type="PROSITE" id="PS50011"/>
    </source>
</evidence>
<feature type="compositionally biased region" description="Basic and acidic residues" evidence="10">
    <location>
        <begin position="454"/>
        <end position="472"/>
    </location>
</feature>
<keyword evidence="5 7" id="KW-0067">ATP-binding</keyword>
<feature type="active site" description="Proton acceptor" evidence="6">
    <location>
        <position position="252"/>
    </location>
</feature>
<dbReference type="Pfam" id="PF00069">
    <property type="entry name" value="Pkinase"/>
    <property type="match status" value="1"/>
</dbReference>
<evidence type="ECO:0000256" key="7">
    <source>
        <dbReference type="PIRSR" id="PIRSR630616-2"/>
    </source>
</evidence>
<proteinExistence type="predicted"/>
<feature type="compositionally biased region" description="Polar residues" evidence="10">
    <location>
        <begin position="852"/>
        <end position="869"/>
    </location>
</feature>
<dbReference type="EMBL" id="HBEG01030571">
    <property type="protein sequence ID" value="CAD8368001.1"/>
    <property type="molecule type" value="Transcribed_RNA"/>
</dbReference>
<feature type="domain" description="Protein kinase" evidence="11">
    <location>
        <begin position="119"/>
        <end position="401"/>
    </location>
</feature>
<evidence type="ECO:0000256" key="10">
    <source>
        <dbReference type="SAM" id="MobiDB-lite"/>
    </source>
</evidence>
<keyword evidence="2" id="KW-0808">Transferase</keyword>
<dbReference type="PROSITE" id="PS00108">
    <property type="entry name" value="PROTEIN_KINASE_ST"/>
    <property type="match status" value="1"/>
</dbReference>
<dbReference type="InterPro" id="IPR008271">
    <property type="entry name" value="Ser/Thr_kinase_AS"/>
</dbReference>
<feature type="cross-link" description="Glycyl lysine isopeptide (Lys-Gly) (interchain with G-Cter in SUMO2)" evidence="8">
    <location>
        <position position="254"/>
    </location>
</feature>